<reference evidence="2 3" key="1">
    <citation type="submission" date="2020-02" db="EMBL/GenBank/DDBJ databases">
        <title>Relaxed selection underlies rapid genomic changes in the transitions from sociality to social parasitism in ants.</title>
        <authorList>
            <person name="Bi X."/>
        </authorList>
    </citation>
    <scope>NUCLEOTIDE SEQUENCE [LARGE SCALE GENOMIC DNA]</scope>
    <source>
        <strain evidence="2">BGI-DK2014b</strain>
        <tissue evidence="2">Whole body</tissue>
    </source>
</reference>
<dbReference type="Proteomes" id="UP000670152">
    <property type="component" value="Unassembled WGS sequence"/>
</dbReference>
<dbReference type="GO" id="GO:0008168">
    <property type="term" value="F:methyltransferase activity"/>
    <property type="evidence" value="ECO:0007669"/>
    <property type="project" value="UniProtKB-KW"/>
</dbReference>
<evidence type="ECO:0000313" key="2">
    <source>
        <dbReference type="EMBL" id="KAG5320106.1"/>
    </source>
</evidence>
<feature type="non-terminal residue" evidence="2">
    <location>
        <position position="322"/>
    </location>
</feature>
<dbReference type="PANTHER" id="PTHR46060">
    <property type="entry name" value="MARINER MOS1 TRANSPOSASE-LIKE PROTEIN"/>
    <property type="match status" value="1"/>
</dbReference>
<dbReference type="OrthoDB" id="10017160at2759"/>
<dbReference type="GO" id="GO:0032259">
    <property type="term" value="P:methylation"/>
    <property type="evidence" value="ECO:0007669"/>
    <property type="project" value="UniProtKB-KW"/>
</dbReference>
<feature type="domain" description="DUF4817" evidence="1">
    <location>
        <begin position="6"/>
        <end position="59"/>
    </location>
</feature>
<dbReference type="GO" id="GO:0003676">
    <property type="term" value="F:nucleic acid binding"/>
    <property type="evidence" value="ECO:0007669"/>
    <property type="project" value="InterPro"/>
</dbReference>
<feature type="non-terminal residue" evidence="2">
    <location>
        <position position="1"/>
    </location>
</feature>
<comment type="caution">
    <text evidence="2">The sequence shown here is derived from an EMBL/GenBank/DDBJ whole genome shotgun (WGS) entry which is preliminary data.</text>
</comment>
<dbReference type="AlphaFoldDB" id="A0A836EDZ1"/>
<accession>A0A836EDZ1</accession>
<name>A0A836EDZ1_9HYME</name>
<dbReference type="EMBL" id="JAANIB010010154">
    <property type="protein sequence ID" value="KAG5320106.1"/>
    <property type="molecule type" value="Genomic_DNA"/>
</dbReference>
<sequence length="322" mass="37564">MLWSREQRAFAVESFFCNGRSVVATQRAFRARFEIPPHRLVPGRNSILSWVNSFQECGSNFLAIEFARKKSYNYLTFLPHCNHRLHSTSVPAFATVYNWVNEFKRGRTSTCDAPRSGVPRLLTVDHKRDRVMISKQCLEMFQHNPNEFLRRFITVDKTWIHYFTPETKEQSKQSTSPSEPAPKKAKTVKWAEKVGDYYAALLDRFNNILKKKRPHLAKKKVLFHQDNARVHTCSALMTKFNEFRYELFPHPAYSPDLAPETEAYFEELNKSYYSEGLKKLENRIKESESSPQLSISAKNIVTLKCIRPFLKAGSRKKTIDKK</sequence>
<dbReference type="PANTHER" id="PTHR46060:SF1">
    <property type="entry name" value="MARINER MOS1 TRANSPOSASE-LIKE PROTEIN"/>
    <property type="match status" value="1"/>
</dbReference>
<keyword evidence="2" id="KW-0489">Methyltransferase</keyword>
<keyword evidence="3" id="KW-1185">Reference proteome</keyword>
<evidence type="ECO:0000259" key="1">
    <source>
        <dbReference type="Pfam" id="PF16087"/>
    </source>
</evidence>
<dbReference type="Pfam" id="PF16087">
    <property type="entry name" value="DUF4817"/>
    <property type="match status" value="1"/>
</dbReference>
<gene>
    <name evidence="2" type="primary">Setmar_129</name>
    <name evidence="2" type="ORF">G6Z77_0014196</name>
</gene>
<dbReference type="InterPro" id="IPR052709">
    <property type="entry name" value="Transposase-MT_Hybrid"/>
</dbReference>
<dbReference type="InterPro" id="IPR036397">
    <property type="entry name" value="RNaseH_sf"/>
</dbReference>
<keyword evidence="2" id="KW-0808">Transferase</keyword>
<dbReference type="Gene3D" id="3.30.420.10">
    <property type="entry name" value="Ribonuclease H-like superfamily/Ribonuclease H"/>
    <property type="match status" value="1"/>
</dbReference>
<evidence type="ECO:0000313" key="3">
    <source>
        <dbReference type="Proteomes" id="UP000670152"/>
    </source>
</evidence>
<proteinExistence type="predicted"/>
<dbReference type="InterPro" id="IPR032135">
    <property type="entry name" value="DUF4817"/>
</dbReference>
<organism evidence="2 3">
    <name type="scientific">Acromyrmex heyeri</name>
    <dbReference type="NCBI Taxonomy" id="230685"/>
    <lineage>
        <taxon>Eukaryota</taxon>
        <taxon>Metazoa</taxon>
        <taxon>Ecdysozoa</taxon>
        <taxon>Arthropoda</taxon>
        <taxon>Hexapoda</taxon>
        <taxon>Insecta</taxon>
        <taxon>Pterygota</taxon>
        <taxon>Neoptera</taxon>
        <taxon>Endopterygota</taxon>
        <taxon>Hymenoptera</taxon>
        <taxon>Apocrita</taxon>
        <taxon>Aculeata</taxon>
        <taxon>Formicoidea</taxon>
        <taxon>Formicidae</taxon>
        <taxon>Myrmicinae</taxon>
        <taxon>Acromyrmex</taxon>
    </lineage>
</organism>
<protein>
    <submittedName>
        <fullName evidence="2">SETMR methyltransferase</fullName>
    </submittedName>
</protein>